<organism evidence="2 3">
    <name type="scientific">Magallana gigas</name>
    <name type="common">Pacific oyster</name>
    <name type="synonym">Crassostrea gigas</name>
    <dbReference type="NCBI Taxonomy" id="29159"/>
    <lineage>
        <taxon>Eukaryota</taxon>
        <taxon>Metazoa</taxon>
        <taxon>Spiralia</taxon>
        <taxon>Lophotrochozoa</taxon>
        <taxon>Mollusca</taxon>
        <taxon>Bivalvia</taxon>
        <taxon>Autobranchia</taxon>
        <taxon>Pteriomorphia</taxon>
        <taxon>Ostreida</taxon>
        <taxon>Ostreoidea</taxon>
        <taxon>Ostreidae</taxon>
        <taxon>Magallana</taxon>
    </lineage>
</organism>
<dbReference type="Proteomes" id="UP000005408">
    <property type="component" value="Unassembled WGS sequence"/>
</dbReference>
<sequence length="174" mass="20241">MNIDQLLFNAEEEVIRKEIANLVETKALKIWANRLNLQTHREVIARSTELREDIQNTNGEEKKEERNKGIKCRHCEIILKGKKEINDYAKHHHKTPEKSSEVRSPSPSSPGPSLYRYNAEDDVQSTINIPLQNDVSIQEIVNQAEQIFNKQQTAFKIQFSFGFILRHIETGEFR</sequence>
<evidence type="ECO:0000313" key="3">
    <source>
        <dbReference type="Proteomes" id="UP000005408"/>
    </source>
</evidence>
<accession>A0A8W8MC46</accession>
<proteinExistence type="predicted"/>
<protein>
    <submittedName>
        <fullName evidence="2">Uncharacterized protein</fullName>
    </submittedName>
</protein>
<evidence type="ECO:0000313" key="2">
    <source>
        <dbReference type="EnsemblMetazoa" id="G32827.1:cds"/>
    </source>
</evidence>
<keyword evidence="3" id="KW-1185">Reference proteome</keyword>
<dbReference type="AlphaFoldDB" id="A0A8W8MC46"/>
<feature type="region of interest" description="Disordered" evidence="1">
    <location>
        <begin position="91"/>
        <end position="114"/>
    </location>
</feature>
<name>A0A8W8MC46_MAGGI</name>
<dbReference type="EnsemblMetazoa" id="G32827.1">
    <property type="protein sequence ID" value="G32827.1:cds"/>
    <property type="gene ID" value="G32827"/>
</dbReference>
<evidence type="ECO:0000256" key="1">
    <source>
        <dbReference type="SAM" id="MobiDB-lite"/>
    </source>
</evidence>
<reference evidence="2" key="1">
    <citation type="submission" date="2022-08" db="UniProtKB">
        <authorList>
            <consortium name="EnsemblMetazoa"/>
        </authorList>
    </citation>
    <scope>IDENTIFICATION</scope>
    <source>
        <strain evidence="2">05x7-T-G4-1.051#20</strain>
    </source>
</reference>